<keyword evidence="3" id="KW-1185">Reference proteome</keyword>
<name>A0A2G8R6S7_9RHOB</name>
<dbReference type="Proteomes" id="UP000231259">
    <property type="component" value="Unassembled WGS sequence"/>
</dbReference>
<proteinExistence type="predicted"/>
<reference evidence="2 3" key="1">
    <citation type="submission" date="2013-09" db="EMBL/GenBank/DDBJ databases">
        <title>Genome sequencing of Phaeobacter antarcticus sp. nov. SM1211.</title>
        <authorList>
            <person name="Zhang X.-Y."/>
            <person name="Liu C."/>
            <person name="Chen X.-L."/>
            <person name="Xie B.-B."/>
            <person name="Qin Q.-L."/>
            <person name="Rong J.-C."/>
            <person name="Zhang Y.-Z."/>
        </authorList>
    </citation>
    <scope>NUCLEOTIDE SEQUENCE [LARGE SCALE GENOMIC DNA]</scope>
    <source>
        <strain evidence="2 3">SM1211</strain>
    </source>
</reference>
<gene>
    <name evidence="2" type="ORF">P775_24630</name>
</gene>
<dbReference type="AlphaFoldDB" id="A0A2G8R6S7"/>
<organism evidence="2 3">
    <name type="scientific">Puniceibacterium antarcticum</name>
    <dbReference type="NCBI Taxonomy" id="1206336"/>
    <lineage>
        <taxon>Bacteria</taxon>
        <taxon>Pseudomonadati</taxon>
        <taxon>Pseudomonadota</taxon>
        <taxon>Alphaproteobacteria</taxon>
        <taxon>Rhodobacterales</taxon>
        <taxon>Paracoccaceae</taxon>
        <taxon>Puniceibacterium</taxon>
    </lineage>
</organism>
<dbReference type="EMBL" id="AWWI01000169">
    <property type="protein sequence ID" value="PIL17232.1"/>
    <property type="molecule type" value="Genomic_DNA"/>
</dbReference>
<sequence>MLRRGSSVMEGGEVPLAGAALQTPRGVEADIQPTDTLLW</sequence>
<evidence type="ECO:0000313" key="2">
    <source>
        <dbReference type="EMBL" id="PIL17232.1"/>
    </source>
</evidence>
<accession>A0A2G8R6S7</accession>
<protein>
    <submittedName>
        <fullName evidence="2">Uncharacterized protein</fullName>
    </submittedName>
</protein>
<comment type="caution">
    <text evidence="2">The sequence shown here is derived from an EMBL/GenBank/DDBJ whole genome shotgun (WGS) entry which is preliminary data.</text>
</comment>
<evidence type="ECO:0000313" key="3">
    <source>
        <dbReference type="Proteomes" id="UP000231259"/>
    </source>
</evidence>
<feature type="region of interest" description="Disordered" evidence="1">
    <location>
        <begin position="1"/>
        <end position="39"/>
    </location>
</feature>
<evidence type="ECO:0000256" key="1">
    <source>
        <dbReference type="SAM" id="MobiDB-lite"/>
    </source>
</evidence>